<accession>A0AAE3P1N4</accession>
<dbReference type="Proteomes" id="UP001221302">
    <property type="component" value="Unassembled WGS sequence"/>
</dbReference>
<proteinExistence type="predicted"/>
<dbReference type="AlphaFoldDB" id="A0AAE3P1N4"/>
<organism evidence="1 2">
    <name type="scientific">Stygiobacter electus</name>
    <dbReference type="NCBI Taxonomy" id="3032292"/>
    <lineage>
        <taxon>Bacteria</taxon>
        <taxon>Pseudomonadati</taxon>
        <taxon>Ignavibacteriota</taxon>
        <taxon>Ignavibacteria</taxon>
        <taxon>Ignavibacteriales</taxon>
        <taxon>Melioribacteraceae</taxon>
        <taxon>Stygiobacter</taxon>
    </lineage>
</organism>
<name>A0AAE3P1N4_9BACT</name>
<reference evidence="1" key="1">
    <citation type="submission" date="2023-03" db="EMBL/GenBank/DDBJ databases">
        <title>Stygiobacter electus gen. nov., sp. nov., facultatively anaerobic thermotolerant bacterium of the class Ignavibacteria from a well of Yessentuki mineral water deposit.</title>
        <authorList>
            <person name="Podosokorskaya O.A."/>
            <person name="Elcheninov A.G."/>
            <person name="Petrova N.F."/>
            <person name="Zavarzina D.G."/>
            <person name="Kublanov I.V."/>
            <person name="Merkel A.Y."/>
        </authorList>
    </citation>
    <scope>NUCLEOTIDE SEQUENCE</scope>
    <source>
        <strain evidence="1">09-Me</strain>
    </source>
</reference>
<evidence type="ECO:0000313" key="1">
    <source>
        <dbReference type="EMBL" id="MDF1612747.1"/>
    </source>
</evidence>
<protein>
    <submittedName>
        <fullName evidence="1">Uncharacterized protein</fullName>
    </submittedName>
</protein>
<sequence length="366" mass="41974">MKKLVFILVITSKILSQSFYDKNNYKNNSLDVTINPASIAMGESFVANYKSPSSFVENPANLFQENNTTLFYYTRSLNWITETETFKFTSVGGTLKLQFGDLGIAYNEYRAGKSLFNSQSDERNSTLIFALSKKIIKNLNAGINIKFFDHKRVSEFGMGLNLESNTAILFDFGLLYSPLKFSTQKTEHELTLGTTIQNFGTDFKEKDYIFNNEFKFVRLPRFLKFGFAYNIQFRNDENKNDLEILFTGSYKSFLNPLKYEIGDVDYWGVGSQVKIKDFFVARVGSYQSPEYNLLYDRAKPLLRYGFGINLPLSKLGFDIPLTISADYTFIPINQIEMYNLDGQLIKSKKSLYAAGITIRMNDLFGE</sequence>
<comment type="caution">
    <text evidence="1">The sequence shown here is derived from an EMBL/GenBank/DDBJ whole genome shotgun (WGS) entry which is preliminary data.</text>
</comment>
<keyword evidence="2" id="KW-1185">Reference proteome</keyword>
<evidence type="ECO:0000313" key="2">
    <source>
        <dbReference type="Proteomes" id="UP001221302"/>
    </source>
</evidence>
<gene>
    <name evidence="1" type="ORF">P0M35_11345</name>
</gene>
<dbReference type="EMBL" id="JARGDL010000017">
    <property type="protein sequence ID" value="MDF1612747.1"/>
    <property type="molecule type" value="Genomic_DNA"/>
</dbReference>
<dbReference type="RefSeq" id="WP_321536518.1">
    <property type="nucleotide sequence ID" value="NZ_JARGDL010000017.1"/>
</dbReference>